<protein>
    <submittedName>
        <fullName evidence="2">Retrovirus-related Pol polyprotein from transposon</fullName>
    </submittedName>
</protein>
<dbReference type="EMBL" id="SBJO01000646">
    <property type="protein sequence ID" value="KAF9758262.1"/>
    <property type="molecule type" value="Genomic_DNA"/>
</dbReference>
<dbReference type="OrthoDB" id="5423428at2759"/>
<accession>A0A9P6GWA8</accession>
<dbReference type="FunFam" id="3.30.70.270:FF:000003">
    <property type="entry name" value="Transposon Ty3-G Gag-Pol polyprotein"/>
    <property type="match status" value="1"/>
</dbReference>
<organism evidence="2 3">
    <name type="scientific">Nosema granulosis</name>
    <dbReference type="NCBI Taxonomy" id="83296"/>
    <lineage>
        <taxon>Eukaryota</taxon>
        <taxon>Fungi</taxon>
        <taxon>Fungi incertae sedis</taxon>
        <taxon>Microsporidia</taxon>
        <taxon>Nosematidae</taxon>
        <taxon>Nosema</taxon>
    </lineage>
</organism>
<sequence length="239" mass="27637">MVMGYKNSPQILQRIMDQSFRSLKGKGVEIYMDDIVIYGKTKEEHDRLCREVISRLAKNNMKLNKSKIQYCKEEVKLLGVTVNGRDIKLSEVKKNEALEFPVPKNVSEVRRFLGLTGLFRDFIKDYAGKTLALTDSLRGKNNNWEWTAEMEQEFTELKKVIQNLGNLKVPDYERKFLLSTDASKSGMGAVLMQKNEKGEWVPVQWSSKKFTPTEVRYGISEKEMYAVFFFFFLGGGKEI</sequence>
<evidence type="ECO:0000313" key="2">
    <source>
        <dbReference type="EMBL" id="KAF9758262.1"/>
    </source>
</evidence>
<dbReference type="FunFam" id="3.30.70.270:FF:000020">
    <property type="entry name" value="Transposon Tf2-6 polyprotein-like Protein"/>
    <property type="match status" value="1"/>
</dbReference>
<dbReference type="Gene3D" id="3.10.20.370">
    <property type="match status" value="1"/>
</dbReference>
<reference evidence="2 3" key="1">
    <citation type="journal article" date="2020" name="Genome Biol. Evol.">
        <title>Comparative genomics of strictly vertically transmitted, feminizing microsporidia endosymbionts of amphipod crustaceans.</title>
        <authorList>
            <person name="Cormier A."/>
            <person name="Chebbi M.A."/>
            <person name="Giraud I."/>
            <person name="Wattier R."/>
            <person name="Teixeira M."/>
            <person name="Gilbert C."/>
            <person name="Rigaud T."/>
            <person name="Cordaux R."/>
        </authorList>
    </citation>
    <scope>NUCLEOTIDE SEQUENCE [LARGE SCALE GENOMIC DNA]</scope>
    <source>
        <strain evidence="2 3">Ou3-Ou53</strain>
    </source>
</reference>
<keyword evidence="3" id="KW-1185">Reference proteome</keyword>
<dbReference type="AlphaFoldDB" id="A0A9P6GWA8"/>
<dbReference type="PANTHER" id="PTHR33064:SF37">
    <property type="entry name" value="RIBONUCLEASE H"/>
    <property type="match status" value="1"/>
</dbReference>
<dbReference type="Pfam" id="PF17919">
    <property type="entry name" value="RT_RNaseH_2"/>
    <property type="match status" value="1"/>
</dbReference>
<name>A0A9P6GWA8_9MICR</name>
<dbReference type="InterPro" id="IPR000477">
    <property type="entry name" value="RT_dom"/>
</dbReference>
<evidence type="ECO:0000259" key="1">
    <source>
        <dbReference type="PROSITE" id="PS50878"/>
    </source>
</evidence>
<dbReference type="InterPro" id="IPR041577">
    <property type="entry name" value="RT_RNaseH_2"/>
</dbReference>
<proteinExistence type="predicted"/>
<dbReference type="InterPro" id="IPR043502">
    <property type="entry name" value="DNA/RNA_pol_sf"/>
</dbReference>
<dbReference type="SUPFAM" id="SSF56672">
    <property type="entry name" value="DNA/RNA polymerases"/>
    <property type="match status" value="1"/>
</dbReference>
<feature type="domain" description="Reverse transcriptase" evidence="1">
    <location>
        <begin position="1"/>
        <end position="82"/>
    </location>
</feature>
<gene>
    <name evidence="2" type="primary">pol_105</name>
    <name evidence="2" type="ORF">NGRA_3186</name>
</gene>
<comment type="caution">
    <text evidence="2">The sequence shown here is derived from an EMBL/GenBank/DDBJ whole genome shotgun (WGS) entry which is preliminary data.</text>
</comment>
<dbReference type="Gene3D" id="3.30.70.270">
    <property type="match status" value="2"/>
</dbReference>
<dbReference type="PANTHER" id="PTHR33064">
    <property type="entry name" value="POL PROTEIN"/>
    <property type="match status" value="1"/>
</dbReference>
<dbReference type="PROSITE" id="PS50878">
    <property type="entry name" value="RT_POL"/>
    <property type="match status" value="1"/>
</dbReference>
<dbReference type="Proteomes" id="UP000740883">
    <property type="component" value="Unassembled WGS sequence"/>
</dbReference>
<dbReference type="InterPro" id="IPR051320">
    <property type="entry name" value="Viral_Replic_Matur_Polypro"/>
</dbReference>
<dbReference type="Pfam" id="PF00078">
    <property type="entry name" value="RVT_1"/>
    <property type="match status" value="1"/>
</dbReference>
<dbReference type="CDD" id="cd01647">
    <property type="entry name" value="RT_LTR"/>
    <property type="match status" value="1"/>
</dbReference>
<dbReference type="InterPro" id="IPR043128">
    <property type="entry name" value="Rev_trsase/Diguanyl_cyclase"/>
</dbReference>
<evidence type="ECO:0000313" key="3">
    <source>
        <dbReference type="Proteomes" id="UP000740883"/>
    </source>
</evidence>